<dbReference type="AlphaFoldDB" id="A0A133KZ85"/>
<accession>A0A133KZ85</accession>
<dbReference type="EMBL" id="LRPN01000023">
    <property type="protein sequence ID" value="KWZ84993.1"/>
    <property type="molecule type" value="Genomic_DNA"/>
</dbReference>
<dbReference type="Proteomes" id="UP000070376">
    <property type="component" value="Unassembled WGS sequence"/>
</dbReference>
<sequence length="96" mass="10903">MMGEIAINQTVFRAVLSQADNTRSTLEGIKPVKITLQQPPDLKSMREQLEIVGKLQNTLKLYSALLDADLRKLEQLGNEMVQQDDHIGQSFHRLEN</sequence>
<gene>
    <name evidence="1" type="ORF">HMPREF3213_00651</name>
</gene>
<evidence type="ECO:0008006" key="3">
    <source>
        <dbReference type="Google" id="ProtNLM"/>
    </source>
</evidence>
<evidence type="ECO:0000313" key="2">
    <source>
        <dbReference type="Proteomes" id="UP000070376"/>
    </source>
</evidence>
<dbReference type="PATRIC" id="fig|1398.22.peg.649"/>
<name>A0A133KZ85_HEYCO</name>
<reference evidence="2" key="1">
    <citation type="submission" date="2016-01" db="EMBL/GenBank/DDBJ databases">
        <authorList>
            <person name="Mitreva M."/>
            <person name="Pepin K.H."/>
            <person name="Mihindukulasuriya K.A."/>
            <person name="Fulton R."/>
            <person name="Fronick C."/>
            <person name="O'Laughlin M."/>
            <person name="Miner T."/>
            <person name="Herter B."/>
            <person name="Rosa B.A."/>
            <person name="Cordes M."/>
            <person name="Tomlinson C."/>
            <person name="Wollam A."/>
            <person name="Palsikar V.B."/>
            <person name="Mardis E.R."/>
            <person name="Wilson R.K."/>
        </authorList>
    </citation>
    <scope>NUCLEOTIDE SEQUENCE [LARGE SCALE GENOMIC DNA]</scope>
    <source>
        <strain evidence="2">GED7749B</strain>
    </source>
</reference>
<protein>
    <recommendedName>
        <fullName evidence="3">TIGR04197 family type VII secretion effector</fullName>
    </recommendedName>
</protein>
<organism evidence="1 2">
    <name type="scientific">Heyndrickxia coagulans</name>
    <name type="common">Weizmannia coagulans</name>
    <dbReference type="NCBI Taxonomy" id="1398"/>
    <lineage>
        <taxon>Bacteria</taxon>
        <taxon>Bacillati</taxon>
        <taxon>Bacillota</taxon>
        <taxon>Bacilli</taxon>
        <taxon>Bacillales</taxon>
        <taxon>Bacillaceae</taxon>
        <taxon>Heyndrickxia</taxon>
    </lineage>
</organism>
<proteinExistence type="predicted"/>
<evidence type="ECO:0000313" key="1">
    <source>
        <dbReference type="EMBL" id="KWZ84993.1"/>
    </source>
</evidence>
<comment type="caution">
    <text evidence="1">The sequence shown here is derived from an EMBL/GenBank/DDBJ whole genome shotgun (WGS) entry which is preliminary data.</text>
</comment>